<proteinExistence type="predicted"/>
<dbReference type="EMBL" id="JBHSNW010000016">
    <property type="protein sequence ID" value="MFC5818943.1"/>
    <property type="molecule type" value="Genomic_DNA"/>
</dbReference>
<dbReference type="RefSeq" id="WP_219543315.1">
    <property type="nucleotide sequence ID" value="NZ_JAHKRN010000003.1"/>
</dbReference>
<feature type="compositionally biased region" description="Low complexity" evidence="1">
    <location>
        <begin position="244"/>
        <end position="259"/>
    </location>
</feature>
<accession>A0ABW1C245</accession>
<dbReference type="Proteomes" id="UP001596096">
    <property type="component" value="Unassembled WGS sequence"/>
</dbReference>
<organism evidence="2 3">
    <name type="scientific">Nonomuraea harbinensis</name>
    <dbReference type="NCBI Taxonomy" id="1286938"/>
    <lineage>
        <taxon>Bacteria</taxon>
        <taxon>Bacillati</taxon>
        <taxon>Actinomycetota</taxon>
        <taxon>Actinomycetes</taxon>
        <taxon>Streptosporangiales</taxon>
        <taxon>Streptosporangiaceae</taxon>
        <taxon>Nonomuraea</taxon>
    </lineage>
</organism>
<protein>
    <submittedName>
        <fullName evidence="2">Uncharacterized protein</fullName>
    </submittedName>
</protein>
<comment type="caution">
    <text evidence="2">The sequence shown here is derived from an EMBL/GenBank/DDBJ whole genome shotgun (WGS) entry which is preliminary data.</text>
</comment>
<sequence>MTDHRAAFDASITFGNGGDLTVHDFRVDVPSPGVTEDEIAALFVASLGLLMTDAVELSNVRVFPEPHKGTRGGPSDRTAPAAFHGRILPLDTPATRLELPAGVAAPAALRGTAAGGVGPAAACGEGSTDVERVAVRGEAAVGPLGPATGRGEAAAGVVGLAAVCGERSAGAEHAAVREEVAVGMLGPVAGRGEAAAGVAGPAAACGETGAGGIGPAVVGGEGSGGVERAAAPAEPSAGSDTGRGEAPAGEGEAAGLGPETVVGGDGPSVTREEAIDVLGAGLARTVELPAVVVRASGADWETIGVGALAPFVVRGHAVLLQTQAAECLSEAAARWLVSQAVALVATDARTLGEPRRLLLEAGIPIAESLTGLEALPPTGAYFTAVPPHAASGATPARAYARVP</sequence>
<feature type="region of interest" description="Disordered" evidence="1">
    <location>
        <begin position="222"/>
        <end position="268"/>
    </location>
</feature>
<gene>
    <name evidence="2" type="ORF">ACFPUY_27940</name>
</gene>
<reference evidence="3" key="1">
    <citation type="journal article" date="2019" name="Int. J. Syst. Evol. Microbiol.">
        <title>The Global Catalogue of Microorganisms (GCM) 10K type strain sequencing project: providing services to taxonomists for standard genome sequencing and annotation.</title>
        <authorList>
            <consortium name="The Broad Institute Genomics Platform"/>
            <consortium name="The Broad Institute Genome Sequencing Center for Infectious Disease"/>
            <person name="Wu L."/>
            <person name="Ma J."/>
        </authorList>
    </citation>
    <scope>NUCLEOTIDE SEQUENCE [LARGE SCALE GENOMIC DNA]</scope>
    <source>
        <strain evidence="3">CGMCC 4.7106</strain>
    </source>
</reference>
<keyword evidence="3" id="KW-1185">Reference proteome</keyword>
<evidence type="ECO:0000256" key="1">
    <source>
        <dbReference type="SAM" id="MobiDB-lite"/>
    </source>
</evidence>
<evidence type="ECO:0000313" key="3">
    <source>
        <dbReference type="Proteomes" id="UP001596096"/>
    </source>
</evidence>
<evidence type="ECO:0000313" key="2">
    <source>
        <dbReference type="EMBL" id="MFC5818943.1"/>
    </source>
</evidence>
<name>A0ABW1C245_9ACTN</name>